<dbReference type="KEGG" id="mcal:110310130"/>
<dbReference type="AlphaFoldDB" id="A0A6P5R1R8"/>
<dbReference type="GeneID" id="110310130"/>
<dbReference type="Proteomes" id="UP000515126">
    <property type="component" value="Chromosome 15"/>
</dbReference>
<organism evidence="2 3">
    <name type="scientific">Mus caroli</name>
    <name type="common">Ryukyu mouse</name>
    <name type="synonym">Ricefield mouse</name>
    <dbReference type="NCBI Taxonomy" id="10089"/>
    <lineage>
        <taxon>Eukaryota</taxon>
        <taxon>Metazoa</taxon>
        <taxon>Chordata</taxon>
        <taxon>Craniata</taxon>
        <taxon>Vertebrata</taxon>
        <taxon>Euteleostomi</taxon>
        <taxon>Mammalia</taxon>
        <taxon>Eutheria</taxon>
        <taxon>Euarchontoglires</taxon>
        <taxon>Glires</taxon>
        <taxon>Rodentia</taxon>
        <taxon>Myomorpha</taxon>
        <taxon>Muroidea</taxon>
        <taxon>Muridae</taxon>
        <taxon>Murinae</taxon>
        <taxon>Mus</taxon>
        <taxon>Mus</taxon>
    </lineage>
</organism>
<evidence type="ECO:0000313" key="3">
    <source>
        <dbReference type="RefSeq" id="XP_021038482.1"/>
    </source>
</evidence>
<gene>
    <name evidence="3" type="primary">LOC110310130</name>
</gene>
<keyword evidence="2" id="KW-1185">Reference proteome</keyword>
<feature type="region of interest" description="Disordered" evidence="1">
    <location>
        <begin position="1"/>
        <end position="100"/>
    </location>
</feature>
<evidence type="ECO:0000313" key="2">
    <source>
        <dbReference type="Proteomes" id="UP000515126"/>
    </source>
</evidence>
<accession>A0A6P5R1R8</accession>
<reference evidence="3" key="1">
    <citation type="submission" date="2025-08" db="UniProtKB">
        <authorList>
            <consortium name="RefSeq"/>
        </authorList>
    </citation>
    <scope>IDENTIFICATION</scope>
</reference>
<feature type="compositionally biased region" description="Polar residues" evidence="1">
    <location>
        <begin position="89"/>
        <end position="100"/>
    </location>
</feature>
<name>A0A6P5R1R8_MUSCR</name>
<evidence type="ECO:0000256" key="1">
    <source>
        <dbReference type="SAM" id="MobiDB-lite"/>
    </source>
</evidence>
<feature type="compositionally biased region" description="Basic and acidic residues" evidence="1">
    <location>
        <begin position="73"/>
        <end position="85"/>
    </location>
</feature>
<proteinExistence type="predicted"/>
<dbReference type="RefSeq" id="XP_021038482.1">
    <property type="nucleotide sequence ID" value="XM_021182823.2"/>
</dbReference>
<sequence>MASGVRAAAPPAPAGPSRARSKPGPPPRVPRPQPAAKRPATPVSAGLPRAWTPQHLRPQRPGLTLPRGQEGYQRAHEEQDAEKHWVQSLPPSLRSQGQLPSTCVMPWEQKAAGIMDSPTHHQSLTPASLL</sequence>
<protein>
    <submittedName>
        <fullName evidence="3">HTLV-1-related endogenous sequence</fullName>
    </submittedName>
</protein>
<feature type="compositionally biased region" description="Pro residues" evidence="1">
    <location>
        <begin position="23"/>
        <end position="33"/>
    </location>
</feature>